<accession>A0ABN6VLY7</accession>
<keyword evidence="2" id="KW-0614">Plasmid</keyword>
<reference evidence="2 3" key="1">
    <citation type="journal article" date="2023" name="Int. J. Syst. Evol. Microbiol.">
        <title>Methylocystis iwaonis sp. nov., a type II methane-oxidizing bacterium from surface soil of a rice paddy field in Japan, and emended description of the genus Methylocystis (ex Whittenbury et al. 1970) Bowman et al. 1993.</title>
        <authorList>
            <person name="Kaise H."/>
            <person name="Sawadogo J.B."/>
            <person name="Alam M.S."/>
            <person name="Ueno C."/>
            <person name="Dianou D."/>
            <person name="Shinjo R."/>
            <person name="Asakawa S."/>
        </authorList>
    </citation>
    <scope>NUCLEOTIDE SEQUENCE [LARGE SCALE GENOMIC DNA]</scope>
    <source>
        <strain evidence="2 3">SS37A-Re</strain>
    </source>
</reference>
<dbReference type="Proteomes" id="UP001317629">
    <property type="component" value="Plasmid pSS37A-Re-5"/>
</dbReference>
<feature type="transmembrane region" description="Helical" evidence="1">
    <location>
        <begin position="159"/>
        <end position="182"/>
    </location>
</feature>
<geneLocation type="plasmid" evidence="2 3">
    <name>pSS37A-Re-5</name>
</geneLocation>
<dbReference type="RefSeq" id="WP_281932822.1">
    <property type="nucleotide sequence ID" value="NZ_AP027147.1"/>
</dbReference>
<feature type="transmembrane region" description="Helical" evidence="1">
    <location>
        <begin position="128"/>
        <end position="147"/>
    </location>
</feature>
<evidence type="ECO:0000313" key="2">
    <source>
        <dbReference type="EMBL" id="BDV36720.1"/>
    </source>
</evidence>
<sequence>MDEFLKVEYEKCLDLIKFYDDKHQTLTKLTATLSSAVPSLLLAFYKIGNPETNEQFWHFVTFISAMTALSLLLIFAIIVQVRLYFVYPARQVNAIRKFSLAKIDDFDNNQMYLDTSFGAFKWASAHTLSNGLVAIQIGIFVALAFFGTQIDQSRDFESLILASAAVMAAAALAVFGVSAAYLSSKSKYHPDISVHNARSK</sequence>
<name>A0ABN6VLY7_9HYPH</name>
<dbReference type="EMBL" id="AP027147">
    <property type="protein sequence ID" value="BDV36720.1"/>
    <property type="molecule type" value="Genomic_DNA"/>
</dbReference>
<keyword evidence="3" id="KW-1185">Reference proteome</keyword>
<keyword evidence="1" id="KW-1133">Transmembrane helix</keyword>
<evidence type="ECO:0000313" key="3">
    <source>
        <dbReference type="Proteomes" id="UP001317629"/>
    </source>
</evidence>
<keyword evidence="1" id="KW-0812">Transmembrane</keyword>
<evidence type="ECO:0000256" key="1">
    <source>
        <dbReference type="SAM" id="Phobius"/>
    </source>
</evidence>
<proteinExistence type="predicted"/>
<protein>
    <submittedName>
        <fullName evidence="2">Uncharacterized protein</fullName>
    </submittedName>
</protein>
<gene>
    <name evidence="2" type="ORF">SS37A_42500</name>
</gene>
<feature type="transmembrane region" description="Helical" evidence="1">
    <location>
        <begin position="57"/>
        <end position="87"/>
    </location>
</feature>
<organism evidence="2 3">
    <name type="scientific">Methylocystis iwaonis</name>
    <dbReference type="NCBI Taxonomy" id="2885079"/>
    <lineage>
        <taxon>Bacteria</taxon>
        <taxon>Pseudomonadati</taxon>
        <taxon>Pseudomonadota</taxon>
        <taxon>Alphaproteobacteria</taxon>
        <taxon>Hyphomicrobiales</taxon>
        <taxon>Methylocystaceae</taxon>
        <taxon>Methylocystis</taxon>
    </lineage>
</organism>
<keyword evidence="1" id="KW-0472">Membrane</keyword>